<dbReference type="CDD" id="cd03057">
    <property type="entry name" value="GST_N_Beta"/>
    <property type="match status" value="1"/>
</dbReference>
<dbReference type="Gene3D" id="1.20.1050.10">
    <property type="match status" value="1"/>
</dbReference>
<dbReference type="GO" id="GO:0016740">
    <property type="term" value="F:transferase activity"/>
    <property type="evidence" value="ECO:0007669"/>
    <property type="project" value="UniProtKB-KW"/>
</dbReference>
<dbReference type="SUPFAM" id="SSF52833">
    <property type="entry name" value="Thioredoxin-like"/>
    <property type="match status" value="1"/>
</dbReference>
<feature type="domain" description="GST C-terminal" evidence="2">
    <location>
        <begin position="95"/>
        <end position="236"/>
    </location>
</feature>
<dbReference type="InterPro" id="IPR036249">
    <property type="entry name" value="Thioredoxin-like_sf"/>
</dbReference>
<keyword evidence="3" id="KW-0808">Transferase</keyword>
<reference evidence="3 4" key="1">
    <citation type="submission" date="2018-01" db="EMBL/GenBank/DDBJ databases">
        <title>Halomonas endophytica sp. nov., isolated from storage liquid in the stems of Populus euphratica.</title>
        <authorList>
            <person name="Chen C."/>
        </authorList>
    </citation>
    <scope>NUCLEOTIDE SEQUENCE [LARGE SCALE GENOMIC DNA]</scope>
    <source>
        <strain evidence="3 4">DSM 26881</strain>
    </source>
</reference>
<evidence type="ECO:0000313" key="4">
    <source>
        <dbReference type="Proteomes" id="UP000235346"/>
    </source>
</evidence>
<sequence length="251" mass="27845">MPHPCAGQAPTYRLFYSPDSANLVIRMVLEELGAGYRAVRIDRARGGLDDPAFRTLNPQGLLPVLVDETGGVPLFETGAILLHLCERHASLAITDPAHRGPFLAWLFFLSNTLHADLRVRFYTWRYAEGKAEIQHLREMLGRRIQQHLQLLDELADHGQGAGLLPSGPSVLDPYLACLVRWMQLYPLDAPLGGIARDDYPHLVQLLGRLEGRPAIRRAAAAEGIEGRLFLTPDYPRGDPCQLVGHAPNQID</sequence>
<evidence type="ECO:0000259" key="2">
    <source>
        <dbReference type="PROSITE" id="PS50405"/>
    </source>
</evidence>
<dbReference type="PANTHER" id="PTHR44051:SF8">
    <property type="entry name" value="GLUTATHIONE S-TRANSFERASE GSTA"/>
    <property type="match status" value="1"/>
</dbReference>
<dbReference type="PROSITE" id="PS50404">
    <property type="entry name" value="GST_NTER"/>
    <property type="match status" value="1"/>
</dbReference>
<dbReference type="PANTHER" id="PTHR44051">
    <property type="entry name" value="GLUTATHIONE S-TRANSFERASE-RELATED"/>
    <property type="match status" value="1"/>
</dbReference>
<accession>A0A2N7TMV5</accession>
<dbReference type="InterPro" id="IPR036282">
    <property type="entry name" value="Glutathione-S-Trfase_C_sf"/>
</dbReference>
<dbReference type="OrthoDB" id="9797500at2"/>
<evidence type="ECO:0000313" key="3">
    <source>
        <dbReference type="EMBL" id="PMR69517.1"/>
    </source>
</evidence>
<proteinExistence type="predicted"/>
<dbReference type="Gene3D" id="3.40.30.10">
    <property type="entry name" value="Glutaredoxin"/>
    <property type="match status" value="1"/>
</dbReference>
<dbReference type="EMBL" id="PNRE01000046">
    <property type="protein sequence ID" value="PMR69517.1"/>
    <property type="molecule type" value="Genomic_DNA"/>
</dbReference>
<dbReference type="PROSITE" id="PS50405">
    <property type="entry name" value="GST_CTER"/>
    <property type="match status" value="1"/>
</dbReference>
<protein>
    <submittedName>
        <fullName evidence="3">Glutathione S-transferase</fullName>
    </submittedName>
</protein>
<dbReference type="Pfam" id="PF02798">
    <property type="entry name" value="GST_N"/>
    <property type="match status" value="1"/>
</dbReference>
<keyword evidence="4" id="KW-1185">Reference proteome</keyword>
<dbReference type="InterPro" id="IPR004045">
    <property type="entry name" value="Glutathione_S-Trfase_N"/>
</dbReference>
<dbReference type="InterPro" id="IPR040079">
    <property type="entry name" value="Glutathione_S-Trfase"/>
</dbReference>
<comment type="caution">
    <text evidence="3">The sequence shown here is derived from an EMBL/GenBank/DDBJ whole genome shotgun (WGS) entry which is preliminary data.</text>
</comment>
<gene>
    <name evidence="3" type="ORF">C1H66_10390</name>
</gene>
<feature type="domain" description="GST N-terminal" evidence="1">
    <location>
        <begin position="10"/>
        <end position="92"/>
    </location>
</feature>
<organism evidence="3 4">
    <name type="scientific">Halomonas heilongjiangensis</name>
    <dbReference type="NCBI Taxonomy" id="1387883"/>
    <lineage>
        <taxon>Bacteria</taxon>
        <taxon>Pseudomonadati</taxon>
        <taxon>Pseudomonadota</taxon>
        <taxon>Gammaproteobacteria</taxon>
        <taxon>Oceanospirillales</taxon>
        <taxon>Halomonadaceae</taxon>
        <taxon>Halomonas</taxon>
    </lineage>
</organism>
<dbReference type="Proteomes" id="UP000235346">
    <property type="component" value="Unassembled WGS sequence"/>
</dbReference>
<dbReference type="InterPro" id="IPR010987">
    <property type="entry name" value="Glutathione-S-Trfase_C-like"/>
</dbReference>
<name>A0A2N7TMV5_9GAMM</name>
<dbReference type="SFLD" id="SFLDS00019">
    <property type="entry name" value="Glutathione_Transferase_(cytos"/>
    <property type="match status" value="1"/>
</dbReference>
<evidence type="ECO:0000259" key="1">
    <source>
        <dbReference type="PROSITE" id="PS50404"/>
    </source>
</evidence>
<dbReference type="SUPFAM" id="SSF47616">
    <property type="entry name" value="GST C-terminal domain-like"/>
    <property type="match status" value="1"/>
</dbReference>
<dbReference type="RefSeq" id="WP_102627818.1">
    <property type="nucleotide sequence ID" value="NZ_PDOH01000014.1"/>
</dbReference>
<dbReference type="AlphaFoldDB" id="A0A2N7TMV5"/>